<sequence length="287" mass="31048">MRKWTRNRERERSRSVRGSWMEEGITQLHVGLMLGFISLRGSGFGAFEGDGVALLPTVGGKIEYESLINYSTNWILCDAGSTDRTYRTGSDTEGASVTTDNPTTPFPTPPPTLSLNHRQASPFPMENTNSRRHHYSSNMSTDRSRNGNGEVIYAAPTKKISSGGNSNSGSGGGTLGRRNRRGQHNSALSSSSTASDRSETIYPDEHSRMHLNNDNGRDSPPEPAPSEPAPEVPPRGPSLLATHTIRAVQQNRNGCLPNTSGGFNLTSDDVQSEAYSANSLNISNDPK</sequence>
<feature type="region of interest" description="Disordered" evidence="1">
    <location>
        <begin position="85"/>
        <end position="238"/>
    </location>
</feature>
<feature type="compositionally biased region" description="Low complexity" evidence="1">
    <location>
        <begin position="186"/>
        <end position="195"/>
    </location>
</feature>
<proteinExistence type="predicted"/>
<feature type="compositionally biased region" description="Basic and acidic residues" evidence="1">
    <location>
        <begin position="196"/>
        <end position="208"/>
    </location>
</feature>
<evidence type="ECO:0000313" key="2">
    <source>
        <dbReference type="EMBL" id="KAK0165489.1"/>
    </source>
</evidence>
<evidence type="ECO:0000256" key="1">
    <source>
        <dbReference type="SAM" id="MobiDB-lite"/>
    </source>
</evidence>
<name>A0AA39KL59_9HYME</name>
<protein>
    <submittedName>
        <fullName evidence="2">Uncharacterized protein</fullName>
    </submittedName>
</protein>
<feature type="compositionally biased region" description="Pro residues" evidence="1">
    <location>
        <begin position="221"/>
        <end position="236"/>
    </location>
</feature>
<accession>A0AA39KL59</accession>
<keyword evidence="3" id="KW-1185">Reference proteome</keyword>
<organism evidence="2 3">
    <name type="scientific">Microctonus aethiopoides</name>
    <dbReference type="NCBI Taxonomy" id="144406"/>
    <lineage>
        <taxon>Eukaryota</taxon>
        <taxon>Metazoa</taxon>
        <taxon>Ecdysozoa</taxon>
        <taxon>Arthropoda</taxon>
        <taxon>Hexapoda</taxon>
        <taxon>Insecta</taxon>
        <taxon>Pterygota</taxon>
        <taxon>Neoptera</taxon>
        <taxon>Endopterygota</taxon>
        <taxon>Hymenoptera</taxon>
        <taxon>Apocrita</taxon>
        <taxon>Ichneumonoidea</taxon>
        <taxon>Braconidae</taxon>
        <taxon>Euphorinae</taxon>
        <taxon>Microctonus</taxon>
    </lineage>
</organism>
<dbReference type="AlphaFoldDB" id="A0AA39KL59"/>
<feature type="compositionally biased region" description="Polar residues" evidence="1">
    <location>
        <begin position="87"/>
        <end position="97"/>
    </location>
</feature>
<reference evidence="2" key="2">
    <citation type="submission" date="2023-03" db="EMBL/GenBank/DDBJ databases">
        <authorList>
            <person name="Inwood S.N."/>
            <person name="Skelly J.G."/>
            <person name="Guhlin J."/>
            <person name="Harrop T.W.R."/>
            <person name="Goldson S.G."/>
            <person name="Dearden P.K."/>
        </authorList>
    </citation>
    <scope>NUCLEOTIDE SEQUENCE</scope>
    <source>
        <strain evidence="2">Irish</strain>
        <tissue evidence="2">Whole body</tissue>
    </source>
</reference>
<gene>
    <name evidence="2" type="ORF">PV328_003996</name>
</gene>
<dbReference type="Proteomes" id="UP001168990">
    <property type="component" value="Unassembled WGS sequence"/>
</dbReference>
<reference evidence="2" key="1">
    <citation type="journal article" date="2023" name="bioRxiv">
        <title>Scaffold-level genome assemblies of two parasitoid biocontrol wasps reveal the parthenogenesis mechanism and an associated novel virus.</title>
        <authorList>
            <person name="Inwood S."/>
            <person name="Skelly J."/>
            <person name="Guhlin J."/>
            <person name="Harrop T."/>
            <person name="Goldson S."/>
            <person name="Dearden P."/>
        </authorList>
    </citation>
    <scope>NUCLEOTIDE SEQUENCE</scope>
    <source>
        <strain evidence="2">Irish</strain>
        <tissue evidence="2">Whole body</tissue>
    </source>
</reference>
<dbReference type="EMBL" id="JAQQBS010001422">
    <property type="protein sequence ID" value="KAK0165489.1"/>
    <property type="molecule type" value="Genomic_DNA"/>
</dbReference>
<evidence type="ECO:0000313" key="3">
    <source>
        <dbReference type="Proteomes" id="UP001168990"/>
    </source>
</evidence>
<comment type="caution">
    <text evidence="2">The sequence shown here is derived from an EMBL/GenBank/DDBJ whole genome shotgun (WGS) entry which is preliminary data.</text>
</comment>